<feature type="compositionally biased region" description="Acidic residues" evidence="1">
    <location>
        <begin position="14"/>
        <end position="27"/>
    </location>
</feature>
<reference evidence="3" key="1">
    <citation type="submission" date="2023-11" db="UniProtKB">
        <authorList>
            <consortium name="WormBaseParasite"/>
        </authorList>
    </citation>
    <scope>IDENTIFICATION</scope>
</reference>
<sequence>MVSTPASANIASDEVNEVTDMVTDDGEDSKSNDSDGNFVINLMLTVIVHLKNLFGFGEESTPSYNTTMGV</sequence>
<feature type="compositionally biased region" description="Polar residues" evidence="1">
    <location>
        <begin position="1"/>
        <end position="10"/>
    </location>
</feature>
<evidence type="ECO:0000313" key="2">
    <source>
        <dbReference type="Proteomes" id="UP000050791"/>
    </source>
</evidence>
<organism evidence="2 3">
    <name type="scientific">Schistosoma mattheei</name>
    <dbReference type="NCBI Taxonomy" id="31246"/>
    <lineage>
        <taxon>Eukaryota</taxon>
        <taxon>Metazoa</taxon>
        <taxon>Spiralia</taxon>
        <taxon>Lophotrochozoa</taxon>
        <taxon>Platyhelminthes</taxon>
        <taxon>Trematoda</taxon>
        <taxon>Digenea</taxon>
        <taxon>Strigeidida</taxon>
        <taxon>Schistosomatoidea</taxon>
        <taxon>Schistosomatidae</taxon>
        <taxon>Schistosoma</taxon>
    </lineage>
</organism>
<feature type="region of interest" description="Disordered" evidence="1">
    <location>
        <begin position="1"/>
        <end position="34"/>
    </location>
</feature>
<name>A0AA85AZV7_9TREM</name>
<proteinExistence type="predicted"/>
<dbReference type="AlphaFoldDB" id="A0AA85AZV7"/>
<dbReference type="WBParaSite" id="SMTH1_22020.1">
    <property type="protein sequence ID" value="SMTH1_22020.1"/>
    <property type="gene ID" value="SMTH1_22020"/>
</dbReference>
<evidence type="ECO:0000256" key="1">
    <source>
        <dbReference type="SAM" id="MobiDB-lite"/>
    </source>
</evidence>
<dbReference type="Proteomes" id="UP000050791">
    <property type="component" value="Unassembled WGS sequence"/>
</dbReference>
<accession>A0AA85AZV7</accession>
<protein>
    <submittedName>
        <fullName evidence="3">Uncharacterized protein</fullName>
    </submittedName>
</protein>
<evidence type="ECO:0000313" key="3">
    <source>
        <dbReference type="WBParaSite" id="SMTH1_22020.1"/>
    </source>
</evidence>